<protein>
    <submittedName>
        <fullName evidence="3">Uncharacterized protein</fullName>
    </submittedName>
</protein>
<feature type="compositionally biased region" description="Pro residues" evidence="2">
    <location>
        <begin position="59"/>
        <end position="79"/>
    </location>
</feature>
<proteinExistence type="predicted"/>
<dbReference type="AlphaFoldDB" id="A0AA38TT44"/>
<feature type="compositionally biased region" description="Polar residues" evidence="2">
    <location>
        <begin position="384"/>
        <end position="393"/>
    </location>
</feature>
<feature type="region of interest" description="Disordered" evidence="2">
    <location>
        <begin position="733"/>
        <end position="753"/>
    </location>
</feature>
<dbReference type="PANTHER" id="PTHR35761:SF1">
    <property type="entry name" value="PROTEIN SENSITIVE TO UV 2"/>
    <property type="match status" value="1"/>
</dbReference>
<evidence type="ECO:0000256" key="2">
    <source>
        <dbReference type="SAM" id="MobiDB-lite"/>
    </source>
</evidence>
<organism evidence="3 4">
    <name type="scientific">Centaurea solstitialis</name>
    <name type="common">yellow star-thistle</name>
    <dbReference type="NCBI Taxonomy" id="347529"/>
    <lineage>
        <taxon>Eukaryota</taxon>
        <taxon>Viridiplantae</taxon>
        <taxon>Streptophyta</taxon>
        <taxon>Embryophyta</taxon>
        <taxon>Tracheophyta</taxon>
        <taxon>Spermatophyta</taxon>
        <taxon>Magnoliopsida</taxon>
        <taxon>eudicotyledons</taxon>
        <taxon>Gunneridae</taxon>
        <taxon>Pentapetalae</taxon>
        <taxon>asterids</taxon>
        <taxon>campanulids</taxon>
        <taxon>Asterales</taxon>
        <taxon>Asteraceae</taxon>
        <taxon>Carduoideae</taxon>
        <taxon>Cardueae</taxon>
        <taxon>Centaureinae</taxon>
        <taxon>Centaurea</taxon>
    </lineage>
</organism>
<dbReference type="EMBL" id="JARYMX010000003">
    <property type="protein sequence ID" value="KAJ9556253.1"/>
    <property type="molecule type" value="Genomic_DNA"/>
</dbReference>
<name>A0AA38TT44_9ASTR</name>
<sequence length="753" mass="85384">MHNDPYNGLLGIWSGVFLTPLHDAITVKEKNNLKSYRTGGICRSFILFKPYPTAHNNHHPPPQQLLFPPPPPHSAPPPHISYSPPRELSQRVKEEDNNHRNFPNKGFDFPNGINQGFNGVPSFSYPSRLHEDDTKQQEIIRLKEELGRVSKVLTNLEQECSELRKERDKNEIHLRSILTLNGSKDEASCTKKSNLKNKDPIEDHSVKPVIKGLIPCKEVGVQTDELAISTDLTIKKNQSVSRPSRKLLAIWEAERDQQPRTNVVFKLFVACEADLQALFGCIGLSMPSKKTTTKMDCSKPNFSHMDPNRDIQAVEAAKISHLYYMLTKISIDIGRLEDLLEALLDLCCLQNKMIVHRSLRVLHVALEHISSMESKPRSRDNVIVNGSSSTVNRSSEKDSEMAHQLCGKTSNLHHSFLTRLTSAKKVWNKEALRNDFSPSIPCSKWFSVYQRMHEIVTRHSEENIRVEAVSIMNILLLRTDAYAEREMYGQVPVFQSISQLLKKETGLGVQKQTVRLLYLLLNCPKLMSIFCSSCKEEGSTAEVATTNAETAPLFQISSAILDGLADCLACRKNGAPTLVLELQRNTIILLAFLASLGRRGFEMLLGYNLPRRTNFLYLILQILASETDVEASNCIQSFDSSRERTLVIREALILLNRLVSSSQYSTPVLCVLTNRRDMVCLTMDIASRLSQKGKWLWQPDTMRESEIMDLARIFKKRVFAFIEDAHRDTKVENVKEETSEPARKKEGIDCTYK</sequence>
<dbReference type="GO" id="GO:0006974">
    <property type="term" value="P:DNA damage response"/>
    <property type="evidence" value="ECO:0007669"/>
    <property type="project" value="InterPro"/>
</dbReference>
<evidence type="ECO:0000256" key="1">
    <source>
        <dbReference type="SAM" id="Coils"/>
    </source>
</evidence>
<feature type="region of interest" description="Disordered" evidence="2">
    <location>
        <begin position="377"/>
        <end position="399"/>
    </location>
</feature>
<keyword evidence="4" id="KW-1185">Reference proteome</keyword>
<dbReference type="Proteomes" id="UP001172457">
    <property type="component" value="Chromosome 3"/>
</dbReference>
<feature type="coiled-coil region" evidence="1">
    <location>
        <begin position="139"/>
        <end position="173"/>
    </location>
</feature>
<gene>
    <name evidence="3" type="ORF">OSB04_010867</name>
</gene>
<feature type="region of interest" description="Disordered" evidence="2">
    <location>
        <begin position="57"/>
        <end position="80"/>
    </location>
</feature>
<accession>A0AA38TT44</accession>
<comment type="caution">
    <text evidence="3">The sequence shown here is derived from an EMBL/GenBank/DDBJ whole genome shotgun (WGS) entry which is preliminary data.</text>
</comment>
<reference evidence="3" key="1">
    <citation type="submission" date="2023-03" db="EMBL/GenBank/DDBJ databases">
        <title>Chromosome-scale reference genome and RAD-based genetic map of yellow starthistle (Centaurea solstitialis) reveal putative structural variation and QTLs associated with invader traits.</title>
        <authorList>
            <person name="Reatini B."/>
            <person name="Cang F.A."/>
            <person name="Jiang Q."/>
            <person name="Mckibben M.T.W."/>
            <person name="Barker M.S."/>
            <person name="Rieseberg L.H."/>
            <person name="Dlugosch K.M."/>
        </authorList>
    </citation>
    <scope>NUCLEOTIDE SEQUENCE</scope>
    <source>
        <strain evidence="3">CAN-66</strain>
        <tissue evidence="3">Leaf</tissue>
    </source>
</reference>
<dbReference type="InterPro" id="IPR044952">
    <property type="entry name" value="SUV2"/>
</dbReference>
<dbReference type="PANTHER" id="PTHR35761">
    <property type="entry name" value="ATR INTERACTING PROTEIN"/>
    <property type="match status" value="1"/>
</dbReference>
<keyword evidence="1" id="KW-0175">Coiled coil</keyword>
<evidence type="ECO:0000313" key="3">
    <source>
        <dbReference type="EMBL" id="KAJ9556253.1"/>
    </source>
</evidence>
<evidence type="ECO:0000313" key="4">
    <source>
        <dbReference type="Proteomes" id="UP001172457"/>
    </source>
</evidence>